<dbReference type="AlphaFoldDB" id="A0A1G9QQR2"/>
<feature type="domain" description="YchJ-like middle NTF2-like" evidence="1">
    <location>
        <begin position="30"/>
        <end position="127"/>
    </location>
</feature>
<dbReference type="SUPFAM" id="SSF54427">
    <property type="entry name" value="NTF2-like"/>
    <property type="match status" value="1"/>
</dbReference>
<dbReference type="Gene3D" id="3.10.450.50">
    <property type="match status" value="1"/>
</dbReference>
<dbReference type="InterPro" id="IPR048469">
    <property type="entry name" value="YchJ-like_M"/>
</dbReference>
<dbReference type="InterPro" id="IPR032710">
    <property type="entry name" value="NTF2-like_dom_sf"/>
</dbReference>
<dbReference type="PANTHER" id="PTHR33747">
    <property type="entry name" value="UPF0225 PROTEIN SCO1677"/>
    <property type="match status" value="1"/>
</dbReference>
<organism evidence="2 3">
    <name type="scientific">Kriegella aquimaris</name>
    <dbReference type="NCBI Taxonomy" id="192904"/>
    <lineage>
        <taxon>Bacteria</taxon>
        <taxon>Pseudomonadati</taxon>
        <taxon>Bacteroidota</taxon>
        <taxon>Flavobacteriia</taxon>
        <taxon>Flavobacteriales</taxon>
        <taxon>Flavobacteriaceae</taxon>
        <taxon>Kriegella</taxon>
    </lineage>
</organism>
<keyword evidence="3" id="KW-1185">Reference proteome</keyword>
<sequence length="131" mass="14854">MNTDTCFCGFPADYSNCCGKVHANINMARTAEQLMRSRYSAFVLANGDYLMQSHHSSTRPLKDKKAITSWAKSVTWVKLEIIGKTKGGVQDEEGTVTFDAYYYENGKLEIIHEKSVFKKEDTHWTYLGLAI</sequence>
<evidence type="ECO:0000313" key="2">
    <source>
        <dbReference type="EMBL" id="SDM13181.1"/>
    </source>
</evidence>
<accession>A0A1G9QQR2</accession>
<dbReference type="Pfam" id="PF17775">
    <property type="entry name" value="YchJ_M-like"/>
    <property type="match status" value="1"/>
</dbReference>
<evidence type="ECO:0000259" key="1">
    <source>
        <dbReference type="Pfam" id="PF17775"/>
    </source>
</evidence>
<evidence type="ECO:0000313" key="3">
    <source>
        <dbReference type="Proteomes" id="UP000199440"/>
    </source>
</evidence>
<dbReference type="Proteomes" id="UP000199440">
    <property type="component" value="Unassembled WGS sequence"/>
</dbReference>
<dbReference type="EMBL" id="FNGV01000005">
    <property type="protein sequence ID" value="SDM13181.1"/>
    <property type="molecule type" value="Genomic_DNA"/>
</dbReference>
<dbReference type="PANTHER" id="PTHR33747:SF1">
    <property type="entry name" value="ADENYLATE CYCLASE-ASSOCIATED CAP C-TERMINAL DOMAIN-CONTAINING PROTEIN"/>
    <property type="match status" value="1"/>
</dbReference>
<gene>
    <name evidence="2" type="ORF">SAMN04488514_105158</name>
</gene>
<reference evidence="2 3" key="1">
    <citation type="submission" date="2016-10" db="EMBL/GenBank/DDBJ databases">
        <authorList>
            <person name="de Groot N.N."/>
        </authorList>
    </citation>
    <scope>NUCLEOTIDE SEQUENCE [LARGE SCALE GENOMIC DNA]</scope>
    <source>
        <strain evidence="2 3">DSM 19886</strain>
    </source>
</reference>
<dbReference type="RefSeq" id="WP_089889375.1">
    <property type="nucleotide sequence ID" value="NZ_FNGV01000005.1"/>
</dbReference>
<dbReference type="OrthoDB" id="21421at2"/>
<name>A0A1G9QQR2_9FLAO</name>
<dbReference type="STRING" id="192904.SAMN04488514_105158"/>
<proteinExistence type="predicted"/>
<protein>
    <submittedName>
        <fullName evidence="2">SEC-C motif-containing protein</fullName>
    </submittedName>
</protein>